<organism evidence="4 5">
    <name type="scientific">Salegentibacter flavus</name>
    <dbReference type="NCBI Taxonomy" id="287099"/>
    <lineage>
        <taxon>Bacteria</taxon>
        <taxon>Pseudomonadati</taxon>
        <taxon>Bacteroidota</taxon>
        <taxon>Flavobacteriia</taxon>
        <taxon>Flavobacteriales</taxon>
        <taxon>Flavobacteriaceae</taxon>
        <taxon>Salegentibacter</taxon>
    </lineage>
</organism>
<dbReference type="PANTHER" id="PTHR12149:SF8">
    <property type="entry name" value="PROTEIN-RIBULOSAMINE 3-KINASE"/>
    <property type="match status" value="1"/>
</dbReference>
<keyword evidence="2" id="KW-0808">Transferase</keyword>
<dbReference type="InterPro" id="IPR016477">
    <property type="entry name" value="Fructo-/Ketosamine-3-kinase"/>
</dbReference>
<evidence type="ECO:0000256" key="1">
    <source>
        <dbReference type="ARBA" id="ARBA00009460"/>
    </source>
</evidence>
<keyword evidence="3" id="KW-0472">Membrane</keyword>
<dbReference type="AlphaFoldDB" id="A0A1I4YYM8"/>
<dbReference type="GO" id="GO:0016301">
    <property type="term" value="F:kinase activity"/>
    <property type="evidence" value="ECO:0007669"/>
    <property type="project" value="UniProtKB-UniRule"/>
</dbReference>
<keyword evidence="2" id="KW-0418">Kinase</keyword>
<gene>
    <name evidence="4" type="ORF">SAMN05660413_01039</name>
</gene>
<keyword evidence="5" id="KW-1185">Reference proteome</keyword>
<dbReference type="PANTHER" id="PTHR12149">
    <property type="entry name" value="FRUCTOSAMINE 3 KINASE-RELATED PROTEIN"/>
    <property type="match status" value="1"/>
</dbReference>
<dbReference type="SUPFAM" id="SSF56112">
    <property type="entry name" value="Protein kinase-like (PK-like)"/>
    <property type="match status" value="1"/>
</dbReference>
<comment type="similarity">
    <text evidence="1 2">Belongs to the fructosamine kinase family.</text>
</comment>
<name>A0A1I4YYM8_9FLAO</name>
<evidence type="ECO:0000256" key="2">
    <source>
        <dbReference type="PIRNR" id="PIRNR006221"/>
    </source>
</evidence>
<evidence type="ECO:0000256" key="3">
    <source>
        <dbReference type="SAM" id="Phobius"/>
    </source>
</evidence>
<dbReference type="Gene3D" id="3.30.200.20">
    <property type="entry name" value="Phosphorylase Kinase, domain 1"/>
    <property type="match status" value="1"/>
</dbReference>
<evidence type="ECO:0000313" key="5">
    <source>
        <dbReference type="Proteomes" id="UP000199153"/>
    </source>
</evidence>
<dbReference type="EMBL" id="FOVL01000004">
    <property type="protein sequence ID" value="SFN43115.1"/>
    <property type="molecule type" value="Genomic_DNA"/>
</dbReference>
<protein>
    <recommendedName>
        <fullName evidence="6">Protein kinase domain-containing protein</fullName>
    </recommendedName>
</protein>
<dbReference type="Gene3D" id="3.90.1200.10">
    <property type="match status" value="1"/>
</dbReference>
<sequence length="284" mass="31851">MSVAKLLDQIAERNNFGIKAYSRLTGGDINDVFLLTSKEGKKSVVKLNDADKYPGMFEAEKAGLEQLARPGVIDIPEVLAVGNIENTAYLLLEYKGSAPKAPDFAEKFGMQLAALHKTTSEEFGFPEDNYIGSLPQYNKSSKSAADFYISQRLEPQLNKAKDRGYSLQLSEYFFKNISEIIPEEPPALIHGDLWNGNYLVNEKGLPCLIDPATAYAPREMDLAMMKLFGGFEEEVFTVYNDYFPIVPGLEKRIPLWQLYYLLVHLNLFGTGYLASVSNIIKKYS</sequence>
<evidence type="ECO:0000313" key="4">
    <source>
        <dbReference type="EMBL" id="SFN43115.1"/>
    </source>
</evidence>
<evidence type="ECO:0008006" key="6">
    <source>
        <dbReference type="Google" id="ProtNLM"/>
    </source>
</evidence>
<proteinExistence type="inferred from homology"/>
<dbReference type="STRING" id="287099.SAMN05660413_01039"/>
<keyword evidence="3" id="KW-1133">Transmembrane helix</keyword>
<reference evidence="4 5" key="1">
    <citation type="submission" date="2016-10" db="EMBL/GenBank/DDBJ databases">
        <authorList>
            <person name="de Groot N.N."/>
        </authorList>
    </citation>
    <scope>NUCLEOTIDE SEQUENCE [LARGE SCALE GENOMIC DNA]</scope>
    <source>
        <strain evidence="4 5">DSM 17794</strain>
    </source>
</reference>
<dbReference type="PIRSF" id="PIRSF006221">
    <property type="entry name" value="Ketosamine-3-kinase"/>
    <property type="match status" value="1"/>
</dbReference>
<feature type="transmembrane region" description="Helical" evidence="3">
    <location>
        <begin position="258"/>
        <end position="280"/>
    </location>
</feature>
<dbReference type="InterPro" id="IPR011009">
    <property type="entry name" value="Kinase-like_dom_sf"/>
</dbReference>
<keyword evidence="3" id="KW-0812">Transmembrane</keyword>
<accession>A0A1I4YYM8</accession>
<dbReference type="RefSeq" id="WP_093406749.1">
    <property type="nucleotide sequence ID" value="NZ_FOVL01000004.1"/>
</dbReference>
<dbReference type="Proteomes" id="UP000199153">
    <property type="component" value="Unassembled WGS sequence"/>
</dbReference>
<dbReference type="OrthoDB" id="5291879at2"/>
<dbReference type="Pfam" id="PF03881">
    <property type="entry name" value="Fructosamin_kin"/>
    <property type="match status" value="1"/>
</dbReference>